<feature type="compositionally biased region" description="Polar residues" evidence="1">
    <location>
        <begin position="93"/>
        <end position="102"/>
    </location>
</feature>
<dbReference type="EMBL" id="JABDTM020019313">
    <property type="protein sequence ID" value="KAH0817527.1"/>
    <property type="molecule type" value="Genomic_DNA"/>
</dbReference>
<sequence length="140" mass="15914">MKVCDIPDRIKSPVLIWPPSVPRPAKLSGCRGTIATECSPLACLLSLDLWRWKMREMKSRTGRQPRSAEPSSERLKNKNRTQKWGEPAKNHAVTGQTRVSSNETHRVQEQLCTRGLNNPCKEQEFRRLGGECEICDSDNL</sequence>
<evidence type="ECO:0000313" key="2">
    <source>
        <dbReference type="EMBL" id="KAH0817527.1"/>
    </source>
</evidence>
<organism evidence="2 3">
    <name type="scientific">Tenebrio molitor</name>
    <name type="common">Yellow mealworm beetle</name>
    <dbReference type="NCBI Taxonomy" id="7067"/>
    <lineage>
        <taxon>Eukaryota</taxon>
        <taxon>Metazoa</taxon>
        <taxon>Ecdysozoa</taxon>
        <taxon>Arthropoda</taxon>
        <taxon>Hexapoda</taxon>
        <taxon>Insecta</taxon>
        <taxon>Pterygota</taxon>
        <taxon>Neoptera</taxon>
        <taxon>Endopterygota</taxon>
        <taxon>Coleoptera</taxon>
        <taxon>Polyphaga</taxon>
        <taxon>Cucujiformia</taxon>
        <taxon>Tenebrionidae</taxon>
        <taxon>Tenebrio</taxon>
    </lineage>
</organism>
<evidence type="ECO:0000256" key="1">
    <source>
        <dbReference type="SAM" id="MobiDB-lite"/>
    </source>
</evidence>
<protein>
    <submittedName>
        <fullName evidence="2">Uncharacterized protein</fullName>
    </submittedName>
</protein>
<dbReference type="AlphaFoldDB" id="A0A8J6HNL0"/>
<dbReference type="Proteomes" id="UP000719412">
    <property type="component" value="Unassembled WGS sequence"/>
</dbReference>
<comment type="caution">
    <text evidence="2">The sequence shown here is derived from an EMBL/GenBank/DDBJ whole genome shotgun (WGS) entry which is preliminary data.</text>
</comment>
<name>A0A8J6HNL0_TENMO</name>
<accession>A0A8J6HNL0</accession>
<evidence type="ECO:0000313" key="3">
    <source>
        <dbReference type="Proteomes" id="UP000719412"/>
    </source>
</evidence>
<proteinExistence type="predicted"/>
<reference evidence="2" key="2">
    <citation type="submission" date="2021-08" db="EMBL/GenBank/DDBJ databases">
        <authorList>
            <person name="Eriksson T."/>
        </authorList>
    </citation>
    <scope>NUCLEOTIDE SEQUENCE</scope>
    <source>
        <strain evidence="2">Stoneville</strain>
        <tissue evidence="2">Whole head</tissue>
    </source>
</reference>
<keyword evidence="3" id="KW-1185">Reference proteome</keyword>
<reference evidence="2" key="1">
    <citation type="journal article" date="2020" name="J Insects Food Feed">
        <title>The yellow mealworm (Tenebrio molitor) genome: a resource for the emerging insects as food and feed industry.</title>
        <authorList>
            <person name="Eriksson T."/>
            <person name="Andere A."/>
            <person name="Kelstrup H."/>
            <person name="Emery V."/>
            <person name="Picard C."/>
        </authorList>
    </citation>
    <scope>NUCLEOTIDE SEQUENCE</scope>
    <source>
        <strain evidence="2">Stoneville</strain>
        <tissue evidence="2">Whole head</tissue>
    </source>
</reference>
<gene>
    <name evidence="2" type="ORF">GEV33_005264</name>
</gene>
<feature type="region of interest" description="Disordered" evidence="1">
    <location>
        <begin position="57"/>
        <end position="107"/>
    </location>
</feature>